<dbReference type="OrthoDB" id="6731129at2759"/>
<dbReference type="AlphaFoldDB" id="A0A653CYV4"/>
<name>A0A653CYV4_CALMS</name>
<evidence type="ECO:0000313" key="3">
    <source>
        <dbReference type="Proteomes" id="UP000410492"/>
    </source>
</evidence>
<keyword evidence="3" id="KW-1185">Reference proteome</keyword>
<feature type="region of interest" description="Disordered" evidence="1">
    <location>
        <begin position="83"/>
        <end position="109"/>
    </location>
</feature>
<evidence type="ECO:0000256" key="1">
    <source>
        <dbReference type="SAM" id="MobiDB-lite"/>
    </source>
</evidence>
<protein>
    <submittedName>
        <fullName evidence="2">Uncharacterized protein</fullName>
    </submittedName>
</protein>
<gene>
    <name evidence="2" type="ORF">CALMAC_LOCUS12972</name>
</gene>
<sequence length="129" mass="14583">MLMATIILCFSLSSLILFGYHIILKICSDRSGGVCKNSPYKALDLLGKLPTIYSSDFNEILENDPVRIRPLTEHLPTIIAKTVRKRSKSTQNHGRHQSEERTVVRKTKSHADLTAPAHNVTLKRRLSEM</sequence>
<reference evidence="2 3" key="1">
    <citation type="submission" date="2019-01" db="EMBL/GenBank/DDBJ databases">
        <authorList>
            <person name="Sayadi A."/>
        </authorList>
    </citation>
    <scope>NUCLEOTIDE SEQUENCE [LARGE SCALE GENOMIC DNA]</scope>
</reference>
<organism evidence="2 3">
    <name type="scientific">Callosobruchus maculatus</name>
    <name type="common">Southern cowpea weevil</name>
    <name type="synonym">Pulse bruchid</name>
    <dbReference type="NCBI Taxonomy" id="64391"/>
    <lineage>
        <taxon>Eukaryota</taxon>
        <taxon>Metazoa</taxon>
        <taxon>Ecdysozoa</taxon>
        <taxon>Arthropoda</taxon>
        <taxon>Hexapoda</taxon>
        <taxon>Insecta</taxon>
        <taxon>Pterygota</taxon>
        <taxon>Neoptera</taxon>
        <taxon>Endopterygota</taxon>
        <taxon>Coleoptera</taxon>
        <taxon>Polyphaga</taxon>
        <taxon>Cucujiformia</taxon>
        <taxon>Chrysomeloidea</taxon>
        <taxon>Chrysomelidae</taxon>
        <taxon>Bruchinae</taxon>
        <taxon>Bruchini</taxon>
        <taxon>Callosobruchus</taxon>
    </lineage>
</organism>
<evidence type="ECO:0000313" key="2">
    <source>
        <dbReference type="EMBL" id="VEN53027.1"/>
    </source>
</evidence>
<dbReference type="EMBL" id="CAACVG010009368">
    <property type="protein sequence ID" value="VEN53027.1"/>
    <property type="molecule type" value="Genomic_DNA"/>
</dbReference>
<dbReference type="Proteomes" id="UP000410492">
    <property type="component" value="Unassembled WGS sequence"/>
</dbReference>
<accession>A0A653CYV4</accession>
<proteinExistence type="predicted"/>